<organism evidence="1 2">
    <name type="scientific">Reticulomyxa filosa</name>
    <dbReference type="NCBI Taxonomy" id="46433"/>
    <lineage>
        <taxon>Eukaryota</taxon>
        <taxon>Sar</taxon>
        <taxon>Rhizaria</taxon>
        <taxon>Retaria</taxon>
        <taxon>Foraminifera</taxon>
        <taxon>Monothalamids</taxon>
        <taxon>Reticulomyxidae</taxon>
        <taxon>Reticulomyxa</taxon>
    </lineage>
</organism>
<accession>X6LDI4</accession>
<protein>
    <submittedName>
        <fullName evidence="1">Uncharacterized protein</fullName>
    </submittedName>
</protein>
<comment type="caution">
    <text evidence="1">The sequence shown here is derived from an EMBL/GenBank/DDBJ whole genome shotgun (WGS) entry which is preliminary data.</text>
</comment>
<name>X6LDI4_RETFI</name>
<dbReference type="AlphaFoldDB" id="X6LDI4"/>
<proteinExistence type="predicted"/>
<dbReference type="EMBL" id="ASPP01044053">
    <property type="protein sequence ID" value="ETN99400.1"/>
    <property type="molecule type" value="Genomic_DNA"/>
</dbReference>
<sequence>MSQSKHHLKYIQEYLRMAREVMIDKEHLDYLDHHKMFYMCDMTDNFQYWMIVEKESFVVCCENGGLPSHNFIVSSVFQTYISQHRINLLGYCQVNNGSYNSQHRGFFELKKKSSATISEGTLWSFFHGHDFLSTDYSSRDNKHSKFAFDFEGSITAKTLALRMKGKTDILKKFGTVSFFPKKKGNIF</sequence>
<reference evidence="1 2" key="1">
    <citation type="journal article" date="2013" name="Curr. Biol.">
        <title>The Genome of the Foraminiferan Reticulomyxa filosa.</title>
        <authorList>
            <person name="Glockner G."/>
            <person name="Hulsmann N."/>
            <person name="Schleicher M."/>
            <person name="Noegel A.A."/>
            <person name="Eichinger L."/>
            <person name="Gallinger C."/>
            <person name="Pawlowski J."/>
            <person name="Sierra R."/>
            <person name="Euteneuer U."/>
            <person name="Pillet L."/>
            <person name="Moustafa A."/>
            <person name="Platzer M."/>
            <person name="Groth M."/>
            <person name="Szafranski K."/>
            <person name="Schliwa M."/>
        </authorList>
    </citation>
    <scope>NUCLEOTIDE SEQUENCE [LARGE SCALE GENOMIC DNA]</scope>
</reference>
<dbReference type="Proteomes" id="UP000023152">
    <property type="component" value="Unassembled WGS sequence"/>
</dbReference>
<gene>
    <name evidence="1" type="ORF">RFI_38082</name>
</gene>
<evidence type="ECO:0000313" key="1">
    <source>
        <dbReference type="EMBL" id="ETN99400.1"/>
    </source>
</evidence>
<evidence type="ECO:0000313" key="2">
    <source>
        <dbReference type="Proteomes" id="UP000023152"/>
    </source>
</evidence>
<keyword evidence="2" id="KW-1185">Reference proteome</keyword>